<organism evidence="1 2">
    <name type="scientific">Candidatus Aquicultor secundus</name>
    <dbReference type="NCBI Taxonomy" id="1973895"/>
    <lineage>
        <taxon>Bacteria</taxon>
        <taxon>Bacillati</taxon>
        <taxon>Actinomycetota</taxon>
        <taxon>Candidatus Aquicultoria</taxon>
        <taxon>Candidatus Aquicultorales</taxon>
        <taxon>Candidatus Aquicultoraceae</taxon>
        <taxon>Candidatus Aquicultor</taxon>
    </lineage>
</organism>
<proteinExistence type="predicted"/>
<protein>
    <submittedName>
        <fullName evidence="1">Uncharacterized protein</fullName>
    </submittedName>
</protein>
<name>A0A2M7TA83_9ACTN</name>
<reference evidence="2" key="1">
    <citation type="submission" date="2017-09" db="EMBL/GenBank/DDBJ databases">
        <title>Depth-based differentiation of microbial function through sediment-hosted aquifers and enrichment of novel symbionts in the deep terrestrial subsurface.</title>
        <authorList>
            <person name="Probst A.J."/>
            <person name="Ladd B."/>
            <person name="Jarett J.K."/>
            <person name="Geller-Mcgrath D.E."/>
            <person name="Sieber C.M.K."/>
            <person name="Emerson J.B."/>
            <person name="Anantharaman K."/>
            <person name="Thomas B.C."/>
            <person name="Malmstrom R."/>
            <person name="Stieglmeier M."/>
            <person name="Klingl A."/>
            <person name="Woyke T."/>
            <person name="Ryan C.M."/>
            <person name="Banfield J.F."/>
        </authorList>
    </citation>
    <scope>NUCLEOTIDE SEQUENCE [LARGE SCALE GENOMIC DNA]</scope>
</reference>
<dbReference type="Proteomes" id="UP000230956">
    <property type="component" value="Unassembled WGS sequence"/>
</dbReference>
<dbReference type="EMBL" id="PFNG01000039">
    <property type="protein sequence ID" value="PIZ41863.1"/>
    <property type="molecule type" value="Genomic_DNA"/>
</dbReference>
<dbReference type="RefSeq" id="WP_286678660.1">
    <property type="nucleotide sequence ID" value="NZ_MNXI01000095.1"/>
</dbReference>
<sequence length="250" mass="28119">MFKQRDILIVLILVAALAGNTIAYATTKYSPPRARCYGFQYSDLDTRLTAKHGSDELDLVGYDSMYLYDNPAHYAYNNMYQNAIYAFTGHGVTFSGHPGGVVFWNTYTSSYPKTTYFRSGSGSNTSSQVWLNNLSNSSFSEMLLAVNAGCYTAYSDSTYGNYTKRMYEKGANTAIGFGDLVLDEYNKKWFETFFWYVRYNYTFGNASYNAARDTGQLYDPQFGRSDWGGLWSVTLYGSSTAKGTPARYGI</sequence>
<gene>
    <name evidence="1" type="ORF">COY37_01670</name>
</gene>
<evidence type="ECO:0000313" key="2">
    <source>
        <dbReference type="Proteomes" id="UP000230956"/>
    </source>
</evidence>
<comment type="caution">
    <text evidence="1">The sequence shown here is derived from an EMBL/GenBank/DDBJ whole genome shotgun (WGS) entry which is preliminary data.</text>
</comment>
<dbReference type="AlphaFoldDB" id="A0A2M7TA83"/>
<accession>A0A2M7TA83</accession>
<evidence type="ECO:0000313" key="1">
    <source>
        <dbReference type="EMBL" id="PIZ41863.1"/>
    </source>
</evidence>